<dbReference type="PANTHER" id="PTHR12934">
    <property type="entry name" value="50S RIBOSOMAL PROTEIN L15"/>
    <property type="match status" value="1"/>
</dbReference>
<feature type="region of interest" description="Disordered" evidence="6">
    <location>
        <begin position="23"/>
        <end position="57"/>
    </location>
</feature>
<evidence type="ECO:0000313" key="8">
    <source>
        <dbReference type="EnsemblMetazoa" id="XP_786658"/>
    </source>
</evidence>
<dbReference type="KEGG" id="spu:581576"/>
<evidence type="ECO:0000313" key="9">
    <source>
        <dbReference type="Proteomes" id="UP000007110"/>
    </source>
</evidence>
<keyword evidence="9" id="KW-1185">Reference proteome</keyword>
<dbReference type="Proteomes" id="UP000007110">
    <property type="component" value="Unassembled WGS sequence"/>
</dbReference>
<keyword evidence="3" id="KW-0687">Ribonucleoprotein</keyword>
<dbReference type="OMA" id="EPGWLVN"/>
<accession>A0A7M7RED4</accession>
<dbReference type="OrthoDB" id="361383at2759"/>
<dbReference type="Gene3D" id="3.100.10.10">
    <property type="match status" value="1"/>
</dbReference>
<name>A0A7M7RED4_STRPU</name>
<organism evidence="8 9">
    <name type="scientific">Strongylocentrotus purpuratus</name>
    <name type="common">Purple sea urchin</name>
    <dbReference type="NCBI Taxonomy" id="7668"/>
    <lineage>
        <taxon>Eukaryota</taxon>
        <taxon>Metazoa</taxon>
        <taxon>Echinodermata</taxon>
        <taxon>Eleutherozoa</taxon>
        <taxon>Echinozoa</taxon>
        <taxon>Echinoidea</taxon>
        <taxon>Euechinoidea</taxon>
        <taxon>Echinacea</taxon>
        <taxon>Camarodonta</taxon>
        <taxon>Echinidea</taxon>
        <taxon>Strongylocentrotidae</taxon>
        <taxon>Strongylocentrotus</taxon>
    </lineage>
</organism>
<comment type="similarity">
    <text evidence="1">Belongs to the universal ribosomal protein uL15 family.</text>
</comment>
<dbReference type="PANTHER" id="PTHR12934:SF11">
    <property type="entry name" value="LARGE RIBOSOMAL SUBUNIT PROTEIN UL15M"/>
    <property type="match status" value="1"/>
</dbReference>
<dbReference type="NCBIfam" id="TIGR01071">
    <property type="entry name" value="rplO_bact"/>
    <property type="match status" value="1"/>
</dbReference>
<feature type="compositionally biased region" description="Gly residues" evidence="6">
    <location>
        <begin position="41"/>
        <end position="56"/>
    </location>
</feature>
<evidence type="ECO:0000256" key="1">
    <source>
        <dbReference type="ARBA" id="ARBA00007320"/>
    </source>
</evidence>
<dbReference type="GO" id="GO:0003735">
    <property type="term" value="F:structural constituent of ribosome"/>
    <property type="evidence" value="ECO:0000318"/>
    <property type="project" value="GO_Central"/>
</dbReference>
<dbReference type="InParanoid" id="A0A7M7RED4"/>
<dbReference type="InterPro" id="IPR021131">
    <property type="entry name" value="Ribosomal_uL15/eL18"/>
</dbReference>
<dbReference type="InterPro" id="IPR005749">
    <property type="entry name" value="Ribosomal_uL15_bac-type"/>
</dbReference>
<keyword evidence="2" id="KW-0689">Ribosomal protein</keyword>
<dbReference type="InterPro" id="IPR030878">
    <property type="entry name" value="Ribosomal_uL15"/>
</dbReference>
<evidence type="ECO:0000256" key="5">
    <source>
        <dbReference type="ARBA" id="ARBA00035423"/>
    </source>
</evidence>
<dbReference type="CTD" id="29088"/>
<evidence type="ECO:0000259" key="7">
    <source>
        <dbReference type="Pfam" id="PF00828"/>
    </source>
</evidence>
<dbReference type="Pfam" id="PF00828">
    <property type="entry name" value="Ribosomal_L27A"/>
    <property type="match status" value="1"/>
</dbReference>
<dbReference type="GO" id="GO:0006412">
    <property type="term" value="P:translation"/>
    <property type="evidence" value="ECO:0007669"/>
    <property type="project" value="InterPro"/>
</dbReference>
<reference evidence="8" key="2">
    <citation type="submission" date="2021-01" db="UniProtKB">
        <authorList>
            <consortium name="EnsemblMetazoa"/>
        </authorList>
    </citation>
    <scope>IDENTIFICATION</scope>
</reference>
<dbReference type="GeneID" id="581576"/>
<evidence type="ECO:0000256" key="3">
    <source>
        <dbReference type="ARBA" id="ARBA00023274"/>
    </source>
</evidence>
<evidence type="ECO:0000256" key="6">
    <source>
        <dbReference type="SAM" id="MobiDB-lite"/>
    </source>
</evidence>
<feature type="domain" description="Large ribosomal subunit protein uL15/eL18" evidence="7">
    <location>
        <begin position="93"/>
        <end position="173"/>
    </location>
</feature>
<protein>
    <recommendedName>
        <fullName evidence="4">Large ribosomal subunit protein uL15m</fullName>
    </recommendedName>
    <alternativeName>
        <fullName evidence="5">39S ribosomal protein L15, mitochondrial</fullName>
    </alternativeName>
</protein>
<dbReference type="EnsemblMetazoa" id="XM_781565">
    <property type="protein sequence ID" value="XP_786658"/>
    <property type="gene ID" value="LOC581576"/>
</dbReference>
<dbReference type="GO" id="GO:0005762">
    <property type="term" value="C:mitochondrial large ribosomal subunit"/>
    <property type="evidence" value="ECO:0000318"/>
    <property type="project" value="GO_Central"/>
</dbReference>
<dbReference type="InterPro" id="IPR036227">
    <property type="entry name" value="Ribosomal_uL15/eL18_sf"/>
</dbReference>
<sequence length="294" mass="33135">MAKSGAGRALEVVRSLPRVALNNLKDNPGARKKDYRRGRGQHGGGMSGRGMSGQGMRGTKPRVGFEGGQTPFYLRVPKYPYYKDHHLRRQYVPVTLTKLQHLIDMGRIDPDQPIDATSLVNSGAFEIKIMEKQYGINLIEEGLDNFAAQINIEVQHISELAIAAIEKCGGIVTSGFYDPISLDALAYPLQFFQQGKPIPRRALPPKDLVTYYANASYRGYLADPDKVHQARADLAQKHGYLLPDLTSDPKREMLRMRKDPRQIFFGLQPGWFVNLSDRTVLKPIDEDLQEYYKS</sequence>
<proteinExistence type="inferred from homology"/>
<reference evidence="9" key="1">
    <citation type="submission" date="2015-02" db="EMBL/GenBank/DDBJ databases">
        <title>Genome sequencing for Strongylocentrotus purpuratus.</title>
        <authorList>
            <person name="Murali S."/>
            <person name="Liu Y."/>
            <person name="Vee V."/>
            <person name="English A."/>
            <person name="Wang M."/>
            <person name="Skinner E."/>
            <person name="Han Y."/>
            <person name="Muzny D.M."/>
            <person name="Worley K.C."/>
            <person name="Gibbs R.A."/>
        </authorList>
    </citation>
    <scope>NUCLEOTIDE SEQUENCE</scope>
</reference>
<dbReference type="AlphaFoldDB" id="A0A7M7RED4"/>
<evidence type="ECO:0000256" key="4">
    <source>
        <dbReference type="ARBA" id="ARBA00035299"/>
    </source>
</evidence>
<dbReference type="SUPFAM" id="SSF52080">
    <property type="entry name" value="Ribosomal proteins L15p and L18e"/>
    <property type="match status" value="1"/>
</dbReference>
<evidence type="ECO:0000256" key="2">
    <source>
        <dbReference type="ARBA" id="ARBA00022980"/>
    </source>
</evidence>
<dbReference type="FunCoup" id="A0A7M7RED4">
    <property type="interactions" value="1889"/>
</dbReference>
<dbReference type="RefSeq" id="XP_786658.2">
    <property type="nucleotide sequence ID" value="XM_781565.5"/>
</dbReference>
<dbReference type="HAMAP" id="MF_01341">
    <property type="entry name" value="Ribosomal_uL15"/>
    <property type="match status" value="1"/>
</dbReference>